<accession>A0A235BY15</accession>
<dbReference type="Proteomes" id="UP000215559">
    <property type="component" value="Unassembled WGS sequence"/>
</dbReference>
<dbReference type="EMBL" id="NOZP01000020">
    <property type="protein sequence ID" value="OYD17112.1"/>
    <property type="molecule type" value="Genomic_DNA"/>
</dbReference>
<reference evidence="2 3" key="1">
    <citation type="submission" date="2017-07" db="EMBL/GenBank/DDBJ databases">
        <title>Recovery of genomes from metagenomes via a dereplication, aggregation, and scoring strategy.</title>
        <authorList>
            <person name="Sieber C.M."/>
            <person name="Probst A.J."/>
            <person name="Sharrar A."/>
            <person name="Thomas B.C."/>
            <person name="Hess M."/>
            <person name="Tringe S.G."/>
            <person name="Banfield J.F."/>
        </authorList>
    </citation>
    <scope>NUCLEOTIDE SEQUENCE [LARGE SCALE GENOMIC DNA]</scope>
    <source>
        <strain evidence="2">JGI_Cruoil_03_51_56</strain>
    </source>
</reference>
<sequence length="147" mass="16496">MKRVKTVGRLGRLEFRPGFYLYVGSARKNVLKRVKRHMRATKRIHWHIDYLTTGSGRMKPVDAYIFHGEFECEIAQFLSRMLATIRGFGSSDCRCKGHLFYAGRMPVLKLVVDKLILRFGTAKAGTLSNSRGCPGSAPGFVSGALSR</sequence>
<dbReference type="AlphaFoldDB" id="A0A235BY15"/>
<dbReference type="InterPro" id="IPR002837">
    <property type="entry name" value="DUF123"/>
</dbReference>
<evidence type="ECO:0000313" key="3">
    <source>
        <dbReference type="Proteomes" id="UP000215559"/>
    </source>
</evidence>
<dbReference type="Pfam" id="PF01986">
    <property type="entry name" value="DUF123"/>
    <property type="match status" value="1"/>
</dbReference>
<organism evidence="2 3">
    <name type="scientific">candidate division WOR-3 bacterium JGI_Cruoil_03_51_56</name>
    <dbReference type="NCBI Taxonomy" id="1973747"/>
    <lineage>
        <taxon>Bacteria</taxon>
        <taxon>Bacteria division WOR-3</taxon>
    </lineage>
</organism>
<dbReference type="CDD" id="cd10441">
    <property type="entry name" value="GIY-YIG_COG1833"/>
    <property type="match status" value="1"/>
</dbReference>
<evidence type="ECO:0000259" key="1">
    <source>
        <dbReference type="SMART" id="SM00465"/>
    </source>
</evidence>
<gene>
    <name evidence="2" type="ORF">CH330_00890</name>
</gene>
<name>A0A235BY15_UNCW3</name>
<comment type="caution">
    <text evidence="2">The sequence shown here is derived from an EMBL/GenBank/DDBJ whole genome shotgun (WGS) entry which is preliminary data.</text>
</comment>
<dbReference type="PANTHER" id="PTHR37460:SF1">
    <property type="entry name" value="ENDONUCLEASE III"/>
    <property type="match status" value="1"/>
</dbReference>
<dbReference type="SMART" id="SM00465">
    <property type="entry name" value="GIYc"/>
    <property type="match status" value="1"/>
</dbReference>
<proteinExistence type="predicted"/>
<dbReference type="PANTHER" id="PTHR37460">
    <property type="entry name" value="ENDONUCLEASE III"/>
    <property type="match status" value="1"/>
</dbReference>
<feature type="domain" description="GIY-YIG" evidence="1">
    <location>
        <begin position="7"/>
        <end position="103"/>
    </location>
</feature>
<dbReference type="InterPro" id="IPR000305">
    <property type="entry name" value="GIY-YIG_endonuc"/>
</dbReference>
<protein>
    <recommendedName>
        <fullName evidence="1">GIY-YIG domain-containing protein</fullName>
    </recommendedName>
</protein>
<evidence type="ECO:0000313" key="2">
    <source>
        <dbReference type="EMBL" id="OYD17112.1"/>
    </source>
</evidence>